<feature type="repeat" description="ANK" evidence="7">
    <location>
        <begin position="495"/>
        <end position="529"/>
    </location>
</feature>
<evidence type="ECO:0000256" key="1">
    <source>
        <dbReference type="ARBA" id="ARBA00004906"/>
    </source>
</evidence>
<protein>
    <submittedName>
        <fullName evidence="8">Uncharacterized protein</fullName>
    </submittedName>
</protein>
<comment type="caution">
    <text evidence="8">The sequence shown here is derived from an EMBL/GenBank/DDBJ whole genome shotgun (WGS) entry which is preliminary data.</text>
</comment>
<dbReference type="InterPro" id="IPR011990">
    <property type="entry name" value="TPR-like_helical_dom_sf"/>
</dbReference>
<feature type="repeat" description="ANK" evidence="7">
    <location>
        <begin position="449"/>
        <end position="494"/>
    </location>
</feature>
<dbReference type="AlphaFoldDB" id="A0A2T7NFR9"/>
<dbReference type="InterPro" id="IPR036770">
    <property type="entry name" value="Ankyrin_rpt-contain_sf"/>
</dbReference>
<evidence type="ECO:0000256" key="5">
    <source>
        <dbReference type="ARBA" id="ARBA00023043"/>
    </source>
</evidence>
<dbReference type="OrthoDB" id="4429489at2759"/>
<dbReference type="Gene3D" id="1.25.40.10">
    <property type="entry name" value="Tetratricopeptide repeat domain"/>
    <property type="match status" value="1"/>
</dbReference>
<keyword evidence="5 7" id="KW-0040">ANK repeat</keyword>
<feature type="repeat" description="ANK" evidence="7">
    <location>
        <begin position="115"/>
        <end position="147"/>
    </location>
</feature>
<reference evidence="8 9" key="1">
    <citation type="submission" date="2018-04" db="EMBL/GenBank/DDBJ databases">
        <title>The genome of golden apple snail Pomacea canaliculata provides insight into stress tolerance and invasive adaptation.</title>
        <authorList>
            <person name="Liu C."/>
            <person name="Liu B."/>
            <person name="Ren Y."/>
            <person name="Zhang Y."/>
            <person name="Wang H."/>
            <person name="Li S."/>
            <person name="Jiang F."/>
            <person name="Yin L."/>
            <person name="Zhang G."/>
            <person name="Qian W."/>
            <person name="Fan W."/>
        </authorList>
    </citation>
    <scope>NUCLEOTIDE SEQUENCE [LARGE SCALE GENOMIC DNA]</scope>
    <source>
        <strain evidence="8">SZHN2017</strain>
        <tissue evidence="8">Muscle</tissue>
    </source>
</reference>
<dbReference type="STRING" id="400727.A0A2T7NFR9"/>
<keyword evidence="2" id="KW-0677">Repeat</keyword>
<dbReference type="SMART" id="SM00248">
    <property type="entry name" value="ANK"/>
    <property type="match status" value="8"/>
</dbReference>
<dbReference type="PROSITE" id="PS50088">
    <property type="entry name" value="ANK_REPEAT"/>
    <property type="match status" value="7"/>
</dbReference>
<name>A0A2T7NFR9_POMCA</name>
<evidence type="ECO:0000313" key="8">
    <source>
        <dbReference type="EMBL" id="PVD20023.1"/>
    </source>
</evidence>
<evidence type="ECO:0000256" key="2">
    <source>
        <dbReference type="ARBA" id="ARBA00022737"/>
    </source>
</evidence>
<dbReference type="PROSITE" id="PS50297">
    <property type="entry name" value="ANK_REP_REGION"/>
    <property type="match status" value="6"/>
</dbReference>
<dbReference type="Proteomes" id="UP000245119">
    <property type="component" value="Linkage Group LG13"/>
</dbReference>
<evidence type="ECO:0000256" key="3">
    <source>
        <dbReference type="ARBA" id="ARBA00022786"/>
    </source>
</evidence>
<comment type="similarity">
    <text evidence="6">Belongs to the fem-1 family.</text>
</comment>
<keyword evidence="3" id="KW-0833">Ubl conjugation pathway</keyword>
<feature type="repeat" description="ANK" evidence="7">
    <location>
        <begin position="82"/>
        <end position="114"/>
    </location>
</feature>
<dbReference type="PRINTS" id="PR01415">
    <property type="entry name" value="ANKYRIN"/>
</dbReference>
<dbReference type="InterPro" id="IPR002110">
    <property type="entry name" value="Ankyrin_rpt"/>
</dbReference>
<dbReference type="SUPFAM" id="SSF48403">
    <property type="entry name" value="Ankyrin repeat"/>
    <property type="match status" value="2"/>
</dbReference>
<feature type="repeat" description="ANK" evidence="7">
    <location>
        <begin position="181"/>
        <end position="213"/>
    </location>
</feature>
<gene>
    <name evidence="8" type="ORF">C0Q70_20517</name>
</gene>
<dbReference type="PANTHER" id="PTHR24173">
    <property type="entry name" value="ANKYRIN REPEAT CONTAINING"/>
    <property type="match status" value="1"/>
</dbReference>
<evidence type="ECO:0000256" key="7">
    <source>
        <dbReference type="PROSITE-ProRule" id="PRU00023"/>
    </source>
</evidence>
<feature type="repeat" description="ANK" evidence="7">
    <location>
        <begin position="40"/>
        <end position="63"/>
    </location>
</feature>
<organism evidence="8 9">
    <name type="scientific">Pomacea canaliculata</name>
    <name type="common">Golden apple snail</name>
    <dbReference type="NCBI Taxonomy" id="400727"/>
    <lineage>
        <taxon>Eukaryota</taxon>
        <taxon>Metazoa</taxon>
        <taxon>Spiralia</taxon>
        <taxon>Lophotrochozoa</taxon>
        <taxon>Mollusca</taxon>
        <taxon>Gastropoda</taxon>
        <taxon>Caenogastropoda</taxon>
        <taxon>Architaenioglossa</taxon>
        <taxon>Ampullarioidea</taxon>
        <taxon>Ampullariidae</taxon>
        <taxon>Pomacea</taxon>
    </lineage>
</organism>
<dbReference type="Gene3D" id="1.25.40.20">
    <property type="entry name" value="Ankyrin repeat-containing domain"/>
    <property type="match status" value="3"/>
</dbReference>
<dbReference type="PANTHER" id="PTHR24173:SF85">
    <property type="entry name" value="PROTEIN FEM-1 HOMOLOG CG6966"/>
    <property type="match status" value="1"/>
</dbReference>
<comment type="pathway">
    <text evidence="1">Protein modification; protein ubiquitination.</text>
</comment>
<proteinExistence type="inferred from homology"/>
<evidence type="ECO:0000256" key="6">
    <source>
        <dbReference type="ARBA" id="ARBA00038500"/>
    </source>
</evidence>
<accession>A0A2T7NFR9</accession>
<evidence type="ECO:0000256" key="4">
    <source>
        <dbReference type="ARBA" id="ARBA00022803"/>
    </source>
</evidence>
<dbReference type="Pfam" id="PF12796">
    <property type="entry name" value="Ank_2"/>
    <property type="match status" value="4"/>
</dbReference>
<sequence length="585" mass="65695">MEYRHVVYNACRDGKIVRLKTYLERYTKDEVFNLVHAKTNGATPLIMAARNGHLEVVKYLIENCGADKAQQGSVRFDGETIEGAPPLWCAAAAGHYDVVKYLVESGADVNQTTYTNSTPLRAASFDGHFEIVKFLVENKADIEIANRHGHTCLMIACYKGHKDIAEYLLNLNAQVNRKSVKGNTALHDCAESGSLEIMKLLLERGAVMEKDSYGMTPLMAASVAETDNMAAIEVWRKALRERNCRKRRKLEKPKPKALVPAYDNAVEVCTLAELEGLIADPDEMRMQALLVRERVLGPAHPDTSYFIRFRGALYADMGNFERCIMLWQYALDMQQSVLEPISAMTLSSFLSFAELFSFMLTEWRHKVEKPMDGKDILEVLRRGVNEVRRGRDLCDADRTNMNRLLVIMLHLLNLITNLPSREGVVQDSFMQVFHCLAYELVRLDARGLNLVTLLHMACMRETTNVGRYPVCSFPSLQVVNLLLEVGADANARDQSGNTPLHIASKAQLCGRNILTALLDHGAHLDACNNEHVCALDNLKNCDSLDVICPMTYTSLQCLAARVISHNKLPFIGLVSPKLEYFIQMH</sequence>
<keyword evidence="4" id="KW-0802">TPR repeat</keyword>
<dbReference type="FunFam" id="1.25.40.10:FF:000104">
    <property type="entry name" value="Fem-1 homolog c (C.elegans)"/>
    <property type="match status" value="1"/>
</dbReference>
<evidence type="ECO:0000313" key="9">
    <source>
        <dbReference type="Proteomes" id="UP000245119"/>
    </source>
</evidence>
<keyword evidence="9" id="KW-1185">Reference proteome</keyword>
<feature type="repeat" description="ANK" evidence="7">
    <location>
        <begin position="148"/>
        <end position="180"/>
    </location>
</feature>
<dbReference type="EMBL" id="PZQS01000013">
    <property type="protein sequence ID" value="PVD20023.1"/>
    <property type="molecule type" value="Genomic_DNA"/>
</dbReference>